<keyword evidence="5" id="KW-0472">Membrane</keyword>
<name>A0A1N6SF49_9SPIO</name>
<evidence type="ECO:0000256" key="3">
    <source>
        <dbReference type="PROSITE-ProRule" id="PRU00284"/>
    </source>
</evidence>
<evidence type="ECO:0000256" key="4">
    <source>
        <dbReference type="SAM" id="MobiDB-lite"/>
    </source>
</evidence>
<evidence type="ECO:0000256" key="5">
    <source>
        <dbReference type="SAM" id="Phobius"/>
    </source>
</evidence>
<dbReference type="SMART" id="SM00304">
    <property type="entry name" value="HAMP"/>
    <property type="match status" value="1"/>
</dbReference>
<dbReference type="InterPro" id="IPR004089">
    <property type="entry name" value="MCPsignal_dom"/>
</dbReference>
<dbReference type="STRING" id="159291.SAMN05920897_10852"/>
<organism evidence="8 9">
    <name type="scientific">Alkalispirochaeta americana</name>
    <dbReference type="NCBI Taxonomy" id="159291"/>
    <lineage>
        <taxon>Bacteria</taxon>
        <taxon>Pseudomonadati</taxon>
        <taxon>Spirochaetota</taxon>
        <taxon>Spirochaetia</taxon>
        <taxon>Spirochaetales</taxon>
        <taxon>Spirochaetaceae</taxon>
        <taxon>Alkalispirochaeta</taxon>
    </lineage>
</organism>
<feature type="compositionally biased region" description="Gly residues" evidence="4">
    <location>
        <begin position="633"/>
        <end position="642"/>
    </location>
</feature>
<dbReference type="AlphaFoldDB" id="A0A1N6SF49"/>
<feature type="domain" description="Methyl-accepting transducer" evidence="6">
    <location>
        <begin position="325"/>
        <end position="547"/>
    </location>
</feature>
<reference evidence="8 9" key="1">
    <citation type="submission" date="2017-01" db="EMBL/GenBank/DDBJ databases">
        <authorList>
            <person name="Mah S.A."/>
            <person name="Swanson W.J."/>
            <person name="Moy G.W."/>
            <person name="Vacquier V.D."/>
        </authorList>
    </citation>
    <scope>NUCLEOTIDE SEQUENCE [LARGE SCALE GENOMIC DNA]</scope>
    <source>
        <strain evidence="8 9">ASpG1</strain>
    </source>
</reference>
<dbReference type="GO" id="GO:0004888">
    <property type="term" value="F:transmembrane signaling receptor activity"/>
    <property type="evidence" value="ECO:0007669"/>
    <property type="project" value="InterPro"/>
</dbReference>
<evidence type="ECO:0000313" key="9">
    <source>
        <dbReference type="Proteomes" id="UP000186400"/>
    </source>
</evidence>
<feature type="compositionally biased region" description="Basic and acidic residues" evidence="4">
    <location>
        <begin position="644"/>
        <end position="660"/>
    </location>
</feature>
<dbReference type="Pfam" id="PF00672">
    <property type="entry name" value="HAMP"/>
    <property type="match status" value="1"/>
</dbReference>
<feature type="domain" description="HAMP" evidence="7">
    <location>
        <begin position="226"/>
        <end position="278"/>
    </location>
</feature>
<gene>
    <name evidence="8" type="ORF">SAMN05920897_10852</name>
</gene>
<dbReference type="EMBL" id="FTMS01000008">
    <property type="protein sequence ID" value="SIQ39576.1"/>
    <property type="molecule type" value="Genomic_DNA"/>
</dbReference>
<dbReference type="PANTHER" id="PTHR32089:SF112">
    <property type="entry name" value="LYSOZYME-LIKE PROTEIN-RELATED"/>
    <property type="match status" value="1"/>
</dbReference>
<dbReference type="PRINTS" id="PR00260">
    <property type="entry name" value="CHEMTRNSDUCR"/>
</dbReference>
<dbReference type="OrthoDB" id="319733at2"/>
<keyword evidence="1 3" id="KW-0807">Transducer</keyword>
<evidence type="ECO:0000259" key="6">
    <source>
        <dbReference type="PROSITE" id="PS50111"/>
    </source>
</evidence>
<dbReference type="InterPro" id="IPR004090">
    <property type="entry name" value="Chemotax_Me-accpt_rcpt"/>
</dbReference>
<dbReference type="GO" id="GO:0007165">
    <property type="term" value="P:signal transduction"/>
    <property type="evidence" value="ECO:0007669"/>
    <property type="project" value="UniProtKB-KW"/>
</dbReference>
<evidence type="ECO:0000256" key="1">
    <source>
        <dbReference type="ARBA" id="ARBA00023224"/>
    </source>
</evidence>
<dbReference type="PANTHER" id="PTHR32089">
    <property type="entry name" value="METHYL-ACCEPTING CHEMOTAXIS PROTEIN MCPB"/>
    <property type="match status" value="1"/>
</dbReference>
<feature type="compositionally biased region" description="Low complexity" evidence="4">
    <location>
        <begin position="623"/>
        <end position="632"/>
    </location>
</feature>
<evidence type="ECO:0000256" key="2">
    <source>
        <dbReference type="ARBA" id="ARBA00029447"/>
    </source>
</evidence>
<dbReference type="PROSITE" id="PS50111">
    <property type="entry name" value="CHEMOTAXIS_TRANSDUC_2"/>
    <property type="match status" value="1"/>
</dbReference>
<dbReference type="SUPFAM" id="SSF58104">
    <property type="entry name" value="Methyl-accepting chemotaxis protein (MCP) signaling domain"/>
    <property type="match status" value="1"/>
</dbReference>
<feature type="transmembrane region" description="Helical" evidence="5">
    <location>
        <begin position="7"/>
        <end position="29"/>
    </location>
</feature>
<protein>
    <submittedName>
        <fullName evidence="8">Methyl-accepting chemotaxis protein</fullName>
    </submittedName>
</protein>
<accession>A0A1N6SF49</accession>
<dbReference type="GO" id="GO:0006935">
    <property type="term" value="P:chemotaxis"/>
    <property type="evidence" value="ECO:0007669"/>
    <property type="project" value="InterPro"/>
</dbReference>
<dbReference type="SMART" id="SM00283">
    <property type="entry name" value="MA"/>
    <property type="match status" value="1"/>
</dbReference>
<dbReference type="Proteomes" id="UP000186400">
    <property type="component" value="Unassembled WGS sequence"/>
</dbReference>
<evidence type="ECO:0000313" key="8">
    <source>
        <dbReference type="EMBL" id="SIQ39576.1"/>
    </source>
</evidence>
<dbReference type="Gene3D" id="1.10.287.950">
    <property type="entry name" value="Methyl-accepting chemotaxis protein"/>
    <property type="match status" value="1"/>
</dbReference>
<dbReference type="Pfam" id="PF00015">
    <property type="entry name" value="MCPsignal"/>
    <property type="match status" value="1"/>
</dbReference>
<dbReference type="Gene3D" id="6.10.340.10">
    <property type="match status" value="1"/>
</dbReference>
<feature type="transmembrane region" description="Helical" evidence="5">
    <location>
        <begin position="201"/>
        <end position="224"/>
    </location>
</feature>
<sequence length="666" mass="72477">MKIRSQINIIVISLLVAFALVAGGILVAYRIVNQIDDFNLQTNIVLRHVYRLTDINKELLVSERTVDRMVEQWDSRFQQFDQALAELGEHSALAYVPRALADSLERTQFVWAGSRERFAGARNQLQEILDDETIPMFRKRGLLLLNQYLMEDGSYPFIQFQLSRLISELRSFDLAARDLVEGNLLNVAGAVERQADAIRLIIHRAIAILATVVTIVSVVAVYYFTRGITRRVYSLETAMSRVATRDVTVRSTLSGNDELSRLGGNLNQTLEVIEQFIISVREAVDATEELTDGLAAGSSQSASALHEISQNIASLTAQFRNLDTGIDNSTTAVSDIDQRIQSLRESIQRQAESVQRSSTAIDVMNGSIQDVTRLSQDRKDAAEKLVQVILEGGEKINNTKDIIGSVTAEIDDILEIIEIINAVAEQTNLLSMNAAIESAHAGDAGRGFAVVAEEIRKLAESTSDNAYQIDSLLKSITGKIRNALEASQVGAETFDVISKDVNLFRTALEEISSNMVQLSSGSESIVETTREIAGITEAVNDSAGTIADNTREIAAVMDQAEAMSGTIANGLEEIDHGAREVLGSLTDISRLSDESRGRTQVLSELVETFRIGSQDSSEEEGEASSGENLSAGSTGGRGGTGKNGKREEDHETGVALKPEEAPLPSS</sequence>
<dbReference type="PROSITE" id="PS50885">
    <property type="entry name" value="HAMP"/>
    <property type="match status" value="1"/>
</dbReference>
<keyword evidence="5" id="KW-0812">Transmembrane</keyword>
<proteinExistence type="inferred from homology"/>
<keyword evidence="9" id="KW-1185">Reference proteome</keyword>
<dbReference type="InterPro" id="IPR003660">
    <property type="entry name" value="HAMP_dom"/>
</dbReference>
<evidence type="ECO:0000259" key="7">
    <source>
        <dbReference type="PROSITE" id="PS50885"/>
    </source>
</evidence>
<feature type="region of interest" description="Disordered" evidence="4">
    <location>
        <begin position="611"/>
        <end position="666"/>
    </location>
</feature>
<comment type="similarity">
    <text evidence="2">Belongs to the methyl-accepting chemotaxis (MCP) protein family.</text>
</comment>
<dbReference type="GO" id="GO:0016020">
    <property type="term" value="C:membrane"/>
    <property type="evidence" value="ECO:0007669"/>
    <property type="project" value="InterPro"/>
</dbReference>
<dbReference type="RefSeq" id="WP_076488623.1">
    <property type="nucleotide sequence ID" value="NZ_FTMS01000008.1"/>
</dbReference>
<keyword evidence="5" id="KW-1133">Transmembrane helix</keyword>